<evidence type="ECO:0000313" key="2">
    <source>
        <dbReference type="Proteomes" id="UP000568380"/>
    </source>
</evidence>
<name>A0A7W8A304_9ACTN</name>
<gene>
    <name evidence="1" type="ORF">HNR40_004132</name>
</gene>
<dbReference type="RefSeq" id="WP_184963561.1">
    <property type="nucleotide sequence ID" value="NZ_JACHIN010000005.1"/>
</dbReference>
<dbReference type="AlphaFoldDB" id="A0A7W8A304"/>
<organism evidence="1 2">
    <name type="scientific">Nonomuraea endophytica</name>
    <dbReference type="NCBI Taxonomy" id="714136"/>
    <lineage>
        <taxon>Bacteria</taxon>
        <taxon>Bacillati</taxon>
        <taxon>Actinomycetota</taxon>
        <taxon>Actinomycetes</taxon>
        <taxon>Streptosporangiales</taxon>
        <taxon>Streptosporangiaceae</taxon>
        <taxon>Nonomuraea</taxon>
    </lineage>
</organism>
<sequence length="93" mass="10455">MDEDLYQLQRMMTVVVSETCLHRRMPDDGAGPVLDALHLVGRLRAGLDRMEAELVLEARARRVTWRRIAEAFGVGGRAAAEQRARRLLLRTGG</sequence>
<dbReference type="EMBL" id="JACHIN010000005">
    <property type="protein sequence ID" value="MBB5078646.1"/>
    <property type="molecule type" value="Genomic_DNA"/>
</dbReference>
<accession>A0A7W8A304</accession>
<protein>
    <submittedName>
        <fullName evidence="1">Site-specific recombinase</fullName>
    </submittedName>
</protein>
<reference evidence="1 2" key="1">
    <citation type="submission" date="2020-08" db="EMBL/GenBank/DDBJ databases">
        <title>Genomic Encyclopedia of Type Strains, Phase IV (KMG-IV): sequencing the most valuable type-strain genomes for metagenomic binning, comparative biology and taxonomic classification.</title>
        <authorList>
            <person name="Goeker M."/>
        </authorList>
    </citation>
    <scope>NUCLEOTIDE SEQUENCE [LARGE SCALE GENOMIC DNA]</scope>
    <source>
        <strain evidence="1 2">DSM 45385</strain>
    </source>
</reference>
<keyword evidence="2" id="KW-1185">Reference proteome</keyword>
<dbReference type="Proteomes" id="UP000568380">
    <property type="component" value="Unassembled WGS sequence"/>
</dbReference>
<proteinExistence type="predicted"/>
<comment type="caution">
    <text evidence="1">The sequence shown here is derived from an EMBL/GenBank/DDBJ whole genome shotgun (WGS) entry which is preliminary data.</text>
</comment>
<evidence type="ECO:0000313" key="1">
    <source>
        <dbReference type="EMBL" id="MBB5078646.1"/>
    </source>
</evidence>